<evidence type="ECO:0000313" key="1">
    <source>
        <dbReference type="EMBL" id="PJE76913.1"/>
    </source>
</evidence>
<dbReference type="Gene3D" id="3.40.50.12580">
    <property type="match status" value="1"/>
</dbReference>
<accession>A0A2M8LHJ4</accession>
<gene>
    <name evidence="1" type="ORF">COV05_01810</name>
</gene>
<name>A0A2M8LHJ4_9BACT</name>
<dbReference type="SUPFAM" id="SSF53756">
    <property type="entry name" value="UDP-Glycosyltransferase/glycogen phosphorylase"/>
    <property type="match status" value="1"/>
</dbReference>
<dbReference type="AlphaFoldDB" id="A0A2M8LHJ4"/>
<protein>
    <submittedName>
        <fullName evidence="1">Uncharacterized protein</fullName>
    </submittedName>
</protein>
<dbReference type="InterPro" id="IPR043148">
    <property type="entry name" value="TagF_C"/>
</dbReference>
<evidence type="ECO:0000313" key="2">
    <source>
        <dbReference type="Proteomes" id="UP000231436"/>
    </source>
</evidence>
<comment type="caution">
    <text evidence="1">The sequence shown here is derived from an EMBL/GenBank/DDBJ whole genome shotgun (WGS) entry which is preliminary data.</text>
</comment>
<reference evidence="2" key="1">
    <citation type="submission" date="2017-09" db="EMBL/GenBank/DDBJ databases">
        <title>Depth-based differentiation of microbial function through sediment-hosted aquifers and enrichment of novel symbionts in the deep terrestrial subsurface.</title>
        <authorList>
            <person name="Probst A.J."/>
            <person name="Ladd B."/>
            <person name="Jarett J.K."/>
            <person name="Geller-Mcgrath D.E."/>
            <person name="Sieber C.M.K."/>
            <person name="Emerson J.B."/>
            <person name="Anantharaman K."/>
            <person name="Thomas B.C."/>
            <person name="Malmstrom R."/>
            <person name="Stieglmeier M."/>
            <person name="Klingl A."/>
            <person name="Woyke T."/>
            <person name="Ryan C.M."/>
            <person name="Banfield J.F."/>
        </authorList>
    </citation>
    <scope>NUCLEOTIDE SEQUENCE [LARGE SCALE GENOMIC DNA]</scope>
</reference>
<dbReference type="Proteomes" id="UP000231436">
    <property type="component" value="Unassembled WGS sequence"/>
</dbReference>
<sequence length="638" mass="73512">MTTYCAIAETLEDLRQIRAWEKKHHASVHVIALSLEVLAEDPTAEHIWNLLPMDDILFESYETTQRLGGLWSESENDEESRMYKESLRYHLVEECWFHAHVSFSVASALIPLFHARQWTLLIPQTDSYFIGPYAPNFATAGKRNAMFTSTCISLFTQEHIPIRYLDIKTSWIHLSAKISLMIQGISKVLFDGIDILHARWVRRPTLRQQLTQVSASQTIQILFSGWGKDFSRFFRYDVFRKHAKDASIHITNLIWRAQKNPQTHEDASTGDFQEVILKEDIRQHVTYGLRLSLFPLSVFWKRFLFLKKTIPSLKKSIQVLSHDYPVLQNPIVQANSLQICLFGMHSIFLGAWTLEHTRKKYPTLTTYVGSDSGGVEERFELLWAKQQGLTAFSIPHGFFAFAEQPYWYLADHLLTQTSATAQLLQALGRPRSEISVVGAFLPQQKPHLLDNRKIRIVIGTRSRRGLWSNMSSKHHLYHETIHTLIDTLLNDERFEIIIKSHPNGDLSEYYDTLVAQKKHARLSHVSKGWKSDVFVSQTDVLVCLGEAPSLLLDALYARVPIVFIEGTMTRVLQNMHYDYQQVARVVSNGTEAVNAILEMTKDQTSYEESLLPQNTMLERYALGTHPEKQLIESLKRYV</sequence>
<dbReference type="EMBL" id="PFEU01000008">
    <property type="protein sequence ID" value="PJE76913.1"/>
    <property type="molecule type" value="Genomic_DNA"/>
</dbReference>
<organism evidence="1 2">
    <name type="scientific">Candidatus Uhrbacteria bacterium CG10_big_fil_rev_8_21_14_0_10_48_16</name>
    <dbReference type="NCBI Taxonomy" id="1975038"/>
    <lineage>
        <taxon>Bacteria</taxon>
        <taxon>Candidatus Uhriibacteriota</taxon>
    </lineage>
</organism>
<proteinExistence type="predicted"/>